<evidence type="ECO:0000256" key="5">
    <source>
        <dbReference type="SAM" id="Phobius"/>
    </source>
</evidence>
<dbReference type="AlphaFoldDB" id="A0A161TLV4"/>
<dbReference type="Proteomes" id="UP000076625">
    <property type="component" value="Unassembled WGS sequence"/>
</dbReference>
<keyword evidence="8" id="KW-1185">Reference proteome</keyword>
<evidence type="ECO:0000256" key="2">
    <source>
        <dbReference type="ARBA" id="ARBA00022670"/>
    </source>
</evidence>
<feature type="transmembrane region" description="Helical" evidence="5">
    <location>
        <begin position="33"/>
        <end position="50"/>
    </location>
</feature>
<dbReference type="CDD" id="cd07023">
    <property type="entry name" value="S49_Sppa_N_C"/>
    <property type="match status" value="1"/>
</dbReference>
<keyword evidence="3" id="KW-0378">Hydrolase</keyword>
<accession>A0A161TLV4</accession>
<evidence type="ECO:0000256" key="1">
    <source>
        <dbReference type="ARBA" id="ARBA00008683"/>
    </source>
</evidence>
<dbReference type="STRING" id="1452487.AVW16_02395"/>
<evidence type="ECO:0000313" key="8">
    <source>
        <dbReference type="Proteomes" id="UP000076625"/>
    </source>
</evidence>
<keyword evidence="2 7" id="KW-0645">Protease</keyword>
<dbReference type="GO" id="GO:0008236">
    <property type="term" value="F:serine-type peptidase activity"/>
    <property type="evidence" value="ECO:0007669"/>
    <property type="project" value="UniProtKB-KW"/>
</dbReference>
<name>A0A161TLV4_9NEIS</name>
<reference evidence="8" key="1">
    <citation type="submission" date="2016-01" db="EMBL/GenBank/DDBJ databases">
        <title>Draft genome of Chromobacterium sp. F49.</title>
        <authorList>
            <person name="Hong K.W."/>
        </authorList>
    </citation>
    <scope>NUCLEOTIDE SEQUENCE [LARGE SCALE GENOMIC DNA]</scope>
    <source>
        <strain evidence="8">CN10</strain>
    </source>
</reference>
<dbReference type="Gene3D" id="6.20.330.10">
    <property type="match status" value="1"/>
</dbReference>
<dbReference type="PANTHER" id="PTHR42987:SF8">
    <property type="entry name" value="PROTEINASE"/>
    <property type="match status" value="1"/>
</dbReference>
<dbReference type="EMBL" id="LQQU01000058">
    <property type="protein sequence ID" value="KZE25895.1"/>
    <property type="molecule type" value="Genomic_DNA"/>
</dbReference>
<feature type="domain" description="Peptidase S49" evidence="6">
    <location>
        <begin position="130"/>
        <end position="275"/>
    </location>
</feature>
<proteinExistence type="inferred from homology"/>
<keyword evidence="5" id="KW-1133">Transmembrane helix</keyword>
<evidence type="ECO:0000259" key="6">
    <source>
        <dbReference type="Pfam" id="PF01343"/>
    </source>
</evidence>
<keyword evidence="5" id="KW-0812">Transmembrane</keyword>
<evidence type="ECO:0000256" key="3">
    <source>
        <dbReference type="ARBA" id="ARBA00022801"/>
    </source>
</evidence>
<dbReference type="Gene3D" id="3.90.226.10">
    <property type="entry name" value="2-enoyl-CoA Hydratase, Chain A, domain 1"/>
    <property type="match status" value="1"/>
</dbReference>
<evidence type="ECO:0000256" key="4">
    <source>
        <dbReference type="ARBA" id="ARBA00022825"/>
    </source>
</evidence>
<dbReference type="InterPro" id="IPR047272">
    <property type="entry name" value="S49_SppA_C"/>
</dbReference>
<keyword evidence="5" id="KW-0472">Membrane</keyword>
<dbReference type="InterPro" id="IPR002142">
    <property type="entry name" value="Peptidase_S49"/>
</dbReference>
<dbReference type="SUPFAM" id="SSF52096">
    <property type="entry name" value="ClpP/crotonase"/>
    <property type="match status" value="1"/>
</dbReference>
<dbReference type="PANTHER" id="PTHR42987">
    <property type="entry name" value="PEPTIDASE S49"/>
    <property type="match status" value="1"/>
</dbReference>
<dbReference type="InterPro" id="IPR029045">
    <property type="entry name" value="ClpP/crotonase-like_dom_sf"/>
</dbReference>
<keyword evidence="4" id="KW-0720">Serine protease</keyword>
<gene>
    <name evidence="7" type="ORF">AVW16_02395</name>
</gene>
<dbReference type="GO" id="GO:0006508">
    <property type="term" value="P:proteolysis"/>
    <property type="evidence" value="ECO:0007669"/>
    <property type="project" value="UniProtKB-KW"/>
</dbReference>
<comment type="caution">
    <text evidence="7">The sequence shown here is derived from an EMBL/GenBank/DDBJ whole genome shotgun (WGS) entry which is preliminary data.</text>
</comment>
<dbReference type="Pfam" id="PF01343">
    <property type="entry name" value="Peptidase_S49"/>
    <property type="match status" value="1"/>
</dbReference>
<organism evidence="7 8">
    <name type="scientific">Crenobacter luteus</name>
    <dbReference type="NCBI Taxonomy" id="1452487"/>
    <lineage>
        <taxon>Bacteria</taxon>
        <taxon>Pseudomonadati</taxon>
        <taxon>Pseudomonadota</taxon>
        <taxon>Betaproteobacteria</taxon>
        <taxon>Neisseriales</taxon>
        <taxon>Neisseriaceae</taxon>
        <taxon>Crenobacter</taxon>
    </lineage>
</organism>
<evidence type="ECO:0000313" key="7">
    <source>
        <dbReference type="EMBL" id="KZE25895.1"/>
    </source>
</evidence>
<protein>
    <submittedName>
        <fullName evidence="7">Protease</fullName>
    </submittedName>
</protein>
<comment type="similarity">
    <text evidence="1">Belongs to the peptidase S49 family.</text>
</comment>
<sequence>MNQQDPNWERRLVEKLASAALVEQRRTRQWKTFFRLMWLTLAALAVAAMWSSSDGDKSGIGLGSAHTALIDLNGVIGGENDVADKLVKGMEAAYRSGSARGIVIRANSPGGSPVVSGMAYDEIRRLKKQHPTIPVIVAVEEVCASGCYYIAAAADKIYADKASVIGSIGVLSGGFGFTGAMEKLGVERRLMTAGADKAMGDPFSPENPRHEAIRRSLIDDIHRQFVAAVKLGRGTRLKNDPELFSGRIWLGDQGVALGLVDGLGSVRSVARDVLKAEKLVDYTPQDDLTSRFARRFGVSLSDGLRELFATRLL</sequence>